<gene>
    <name evidence="2" type="ORF">HINF_LOCUS41469</name>
    <name evidence="3" type="ORF">HINF_LOCUS42628</name>
</gene>
<proteinExistence type="predicted"/>
<dbReference type="Gene3D" id="3.10.20.90">
    <property type="entry name" value="Phosphatidylinositol 3-kinase Catalytic Subunit, Chain A, domain 1"/>
    <property type="match status" value="1"/>
</dbReference>
<dbReference type="PROSITE" id="PS50053">
    <property type="entry name" value="UBIQUITIN_2"/>
    <property type="match status" value="1"/>
</dbReference>
<dbReference type="Proteomes" id="UP001642409">
    <property type="component" value="Unassembled WGS sequence"/>
</dbReference>
<dbReference type="InterPro" id="IPR029071">
    <property type="entry name" value="Ubiquitin-like_domsf"/>
</dbReference>
<dbReference type="PANTHER" id="PTHR10666">
    <property type="entry name" value="UBIQUITIN"/>
    <property type="match status" value="1"/>
</dbReference>
<dbReference type="FunFam" id="3.10.20.90:FF:000160">
    <property type="entry name" value="Polyubiquitin-C"/>
    <property type="match status" value="1"/>
</dbReference>
<protein>
    <submittedName>
        <fullName evidence="2">Ubiquitin</fullName>
    </submittedName>
</protein>
<evidence type="ECO:0000313" key="3">
    <source>
        <dbReference type="EMBL" id="CAL6048305.1"/>
    </source>
</evidence>
<organism evidence="2">
    <name type="scientific">Hexamita inflata</name>
    <dbReference type="NCBI Taxonomy" id="28002"/>
    <lineage>
        <taxon>Eukaryota</taxon>
        <taxon>Metamonada</taxon>
        <taxon>Diplomonadida</taxon>
        <taxon>Hexamitidae</taxon>
        <taxon>Hexamitinae</taxon>
        <taxon>Hexamita</taxon>
    </lineage>
</organism>
<dbReference type="AlphaFoldDB" id="A0AA86QIE3"/>
<name>A0AA86QIE3_9EUKA</name>
<comment type="caution">
    <text evidence="2">The sequence shown here is derived from an EMBL/GenBank/DDBJ whole genome shotgun (WGS) entry which is preliminary data.</text>
</comment>
<dbReference type="InterPro" id="IPR019956">
    <property type="entry name" value="Ubiquitin_dom"/>
</dbReference>
<dbReference type="PRINTS" id="PR00348">
    <property type="entry name" value="UBIQUITIN"/>
</dbReference>
<evidence type="ECO:0000313" key="2">
    <source>
        <dbReference type="EMBL" id="CAI9953824.1"/>
    </source>
</evidence>
<dbReference type="InterPro" id="IPR000626">
    <property type="entry name" value="Ubiquitin-like_dom"/>
</dbReference>
<dbReference type="SUPFAM" id="SSF54236">
    <property type="entry name" value="Ubiquitin-like"/>
    <property type="match status" value="1"/>
</dbReference>
<dbReference type="EMBL" id="CATOUU010000841">
    <property type="protein sequence ID" value="CAI9953824.1"/>
    <property type="molecule type" value="Genomic_DNA"/>
</dbReference>
<dbReference type="InterPro" id="IPR050158">
    <property type="entry name" value="Ubiquitin_ubiquitin-like"/>
</dbReference>
<reference evidence="2" key="1">
    <citation type="submission" date="2023-06" db="EMBL/GenBank/DDBJ databases">
        <authorList>
            <person name="Kurt Z."/>
        </authorList>
    </citation>
    <scope>NUCLEOTIDE SEQUENCE</scope>
</reference>
<accession>A0AA86QIE3</accession>
<reference evidence="3 4" key="2">
    <citation type="submission" date="2024-07" db="EMBL/GenBank/DDBJ databases">
        <authorList>
            <person name="Akdeniz Z."/>
        </authorList>
    </citation>
    <scope>NUCLEOTIDE SEQUENCE [LARGE SCALE GENOMIC DNA]</scope>
</reference>
<evidence type="ECO:0000313" key="4">
    <source>
        <dbReference type="Proteomes" id="UP001642409"/>
    </source>
</evidence>
<keyword evidence="4" id="KW-1185">Reference proteome</keyword>
<dbReference type="SMART" id="SM00213">
    <property type="entry name" value="UBQ"/>
    <property type="match status" value="1"/>
</dbReference>
<feature type="domain" description="Ubiquitin-like" evidence="1">
    <location>
        <begin position="38"/>
        <end position="113"/>
    </location>
</feature>
<sequence length="114" mass="12864">MQTQICQILNTHVDSNIDHVDSNKVVFAIVLSIHSSVIQIYLKTLAQKIITFDVEPTDTIQDLKGKIQNKEAIPPDQQRLIFVGKQLDDTRILADYNIHKEATIYLVLSLCGGF</sequence>
<dbReference type="Pfam" id="PF00240">
    <property type="entry name" value="ubiquitin"/>
    <property type="match status" value="1"/>
</dbReference>
<dbReference type="EMBL" id="CAXDID020000174">
    <property type="protein sequence ID" value="CAL6048305.1"/>
    <property type="molecule type" value="Genomic_DNA"/>
</dbReference>
<evidence type="ECO:0000259" key="1">
    <source>
        <dbReference type="PROSITE" id="PS50053"/>
    </source>
</evidence>